<dbReference type="InterPro" id="IPR050121">
    <property type="entry name" value="Cytochrome_P450_monoxygenase"/>
</dbReference>
<evidence type="ECO:0000256" key="2">
    <source>
        <dbReference type="ARBA" id="ARBA00004370"/>
    </source>
</evidence>
<evidence type="ECO:0000256" key="7">
    <source>
        <dbReference type="ARBA" id="ARBA00022723"/>
    </source>
</evidence>
<accession>A0A4Q2DX99</accession>
<feature type="binding site" description="axial binding residue" evidence="13">
    <location>
        <position position="524"/>
    </location>
    <ligand>
        <name>heme</name>
        <dbReference type="ChEBI" id="CHEBI:30413"/>
    </ligand>
    <ligandPart>
        <name>Fe</name>
        <dbReference type="ChEBI" id="CHEBI:18248"/>
    </ligandPart>
</feature>
<dbReference type="PRINTS" id="PR00385">
    <property type="entry name" value="P450"/>
</dbReference>
<organism evidence="14 15">
    <name type="scientific">Candolleomyces aberdarensis</name>
    <dbReference type="NCBI Taxonomy" id="2316362"/>
    <lineage>
        <taxon>Eukaryota</taxon>
        <taxon>Fungi</taxon>
        <taxon>Dikarya</taxon>
        <taxon>Basidiomycota</taxon>
        <taxon>Agaricomycotina</taxon>
        <taxon>Agaricomycetes</taxon>
        <taxon>Agaricomycetidae</taxon>
        <taxon>Agaricales</taxon>
        <taxon>Agaricineae</taxon>
        <taxon>Psathyrellaceae</taxon>
        <taxon>Candolleomyces</taxon>
    </lineage>
</organism>
<evidence type="ECO:0000256" key="8">
    <source>
        <dbReference type="ARBA" id="ARBA00022989"/>
    </source>
</evidence>
<keyword evidence="11" id="KW-0503">Monooxygenase</keyword>
<keyword evidence="8" id="KW-1133">Transmembrane helix</keyword>
<evidence type="ECO:0000313" key="15">
    <source>
        <dbReference type="Proteomes" id="UP000290288"/>
    </source>
</evidence>
<comment type="pathway">
    <text evidence="3">Secondary metabolite biosynthesis; terpenoid biosynthesis.</text>
</comment>
<comment type="similarity">
    <text evidence="4">Belongs to the cytochrome P450 family.</text>
</comment>
<dbReference type="GO" id="GO:0004497">
    <property type="term" value="F:monooxygenase activity"/>
    <property type="evidence" value="ECO:0007669"/>
    <property type="project" value="UniProtKB-KW"/>
</dbReference>
<dbReference type="SUPFAM" id="SSF48264">
    <property type="entry name" value="Cytochrome P450"/>
    <property type="match status" value="1"/>
</dbReference>
<evidence type="ECO:0000256" key="9">
    <source>
        <dbReference type="ARBA" id="ARBA00023002"/>
    </source>
</evidence>
<dbReference type="InterPro" id="IPR001128">
    <property type="entry name" value="Cyt_P450"/>
</dbReference>
<dbReference type="EMBL" id="SDEE01000026">
    <property type="protein sequence ID" value="RXW24072.1"/>
    <property type="molecule type" value="Genomic_DNA"/>
</dbReference>
<dbReference type="AlphaFoldDB" id="A0A4Q2DX99"/>
<evidence type="ECO:0000256" key="12">
    <source>
        <dbReference type="ARBA" id="ARBA00023136"/>
    </source>
</evidence>
<dbReference type="Proteomes" id="UP000290288">
    <property type="component" value="Unassembled WGS sequence"/>
</dbReference>
<proteinExistence type="inferred from homology"/>
<protein>
    <recommendedName>
        <fullName evidence="16">Cytochrome P450</fullName>
    </recommendedName>
</protein>
<keyword evidence="6" id="KW-0812">Transmembrane</keyword>
<evidence type="ECO:0000256" key="13">
    <source>
        <dbReference type="PIRSR" id="PIRSR602401-1"/>
    </source>
</evidence>
<comment type="caution">
    <text evidence="14">The sequence shown here is derived from an EMBL/GenBank/DDBJ whole genome shotgun (WGS) entry which is preliminary data.</text>
</comment>
<evidence type="ECO:0008006" key="16">
    <source>
        <dbReference type="Google" id="ProtNLM"/>
    </source>
</evidence>
<evidence type="ECO:0000256" key="4">
    <source>
        <dbReference type="ARBA" id="ARBA00010617"/>
    </source>
</evidence>
<evidence type="ECO:0000256" key="6">
    <source>
        <dbReference type="ARBA" id="ARBA00022692"/>
    </source>
</evidence>
<dbReference type="PRINTS" id="PR00463">
    <property type="entry name" value="EP450I"/>
</dbReference>
<keyword evidence="12" id="KW-0472">Membrane</keyword>
<gene>
    <name evidence="14" type="ORF">EST38_g1774</name>
</gene>
<comment type="subcellular location">
    <subcellularLocation>
        <location evidence="2">Membrane</location>
    </subcellularLocation>
</comment>
<name>A0A4Q2DX99_9AGAR</name>
<dbReference type="GO" id="GO:0020037">
    <property type="term" value="F:heme binding"/>
    <property type="evidence" value="ECO:0007669"/>
    <property type="project" value="InterPro"/>
</dbReference>
<reference evidence="14 15" key="1">
    <citation type="submission" date="2019-01" db="EMBL/GenBank/DDBJ databases">
        <title>Draft genome sequence of Psathyrella aberdarensis IHI B618.</title>
        <authorList>
            <person name="Buettner E."/>
            <person name="Kellner H."/>
        </authorList>
    </citation>
    <scope>NUCLEOTIDE SEQUENCE [LARGE SCALE GENOMIC DNA]</scope>
    <source>
        <strain evidence="14 15">IHI B618</strain>
    </source>
</reference>
<dbReference type="Gene3D" id="1.10.630.10">
    <property type="entry name" value="Cytochrome P450"/>
    <property type="match status" value="1"/>
</dbReference>
<evidence type="ECO:0000256" key="11">
    <source>
        <dbReference type="ARBA" id="ARBA00023033"/>
    </source>
</evidence>
<dbReference type="STRING" id="2316362.A0A4Q2DX99"/>
<comment type="cofactor">
    <cofactor evidence="1 13">
        <name>heme</name>
        <dbReference type="ChEBI" id="CHEBI:30413"/>
    </cofactor>
</comment>
<dbReference type="Pfam" id="PF00067">
    <property type="entry name" value="p450"/>
    <property type="match status" value="2"/>
</dbReference>
<dbReference type="PANTHER" id="PTHR24305">
    <property type="entry name" value="CYTOCHROME P450"/>
    <property type="match status" value="1"/>
</dbReference>
<evidence type="ECO:0000256" key="5">
    <source>
        <dbReference type="ARBA" id="ARBA00022617"/>
    </source>
</evidence>
<dbReference type="InterPro" id="IPR002401">
    <property type="entry name" value="Cyt_P450_E_grp-I"/>
</dbReference>
<dbReference type="GO" id="GO:0016705">
    <property type="term" value="F:oxidoreductase activity, acting on paired donors, with incorporation or reduction of molecular oxygen"/>
    <property type="evidence" value="ECO:0007669"/>
    <property type="project" value="InterPro"/>
</dbReference>
<keyword evidence="7 13" id="KW-0479">Metal-binding</keyword>
<evidence type="ECO:0000256" key="1">
    <source>
        <dbReference type="ARBA" id="ARBA00001971"/>
    </source>
</evidence>
<dbReference type="OrthoDB" id="1470350at2759"/>
<evidence type="ECO:0000256" key="3">
    <source>
        <dbReference type="ARBA" id="ARBA00004721"/>
    </source>
</evidence>
<sequence>MISFPSSPLVARPILGPLLQIVSIYGATWVGWKLLRKLLSNSPLDNLPGPPGGSWSEGHFGQFWSYTGWAFHKELAEKYGPVSKLRGPFGETIMYVYDPKALHHIIVKDQQIFEETPGFLIGMDAIFGKNLFSTTGEAHRRQRKMMNPVFSIAHMRGLKPQAFSIWLTCKIEQLRDTFVQKMENGPQEVDMEDWLTRTALELVGQSGLGFSFDPLTEDGEQHHYSHSVKNFIPVGDKLMIARHFILPLVYNIGTPRFRRWVVNTLPWKNLHELRDIVDVMQDTAVEIVESKKRAIAAGDEAILQQVGKGNDIISILIKENMKASEEDKLPDDELIGQVSSLTFAAMDTTSNALCRTLYVLCERQDAQDRLRAEIRAARRKIGGSELGYDELVSLPYLDAVCRETLRLYPPVSTVVREYVIASKIVNRFTHSLFSKRAREDIILPFSKPIRGKDGTEMHEVLVPKGTTVFPSLLSSNRNPDVWGPDADEWKPERWMDGLPDSVAEARIPGIYSHLMTFIGGSRACIGFKFSQLEMKIVLCVMLDKFKFSLPKDRKIFWRMTGIVSPSIEGGSKAEMPLIVSPAE</sequence>
<evidence type="ECO:0000313" key="14">
    <source>
        <dbReference type="EMBL" id="RXW24072.1"/>
    </source>
</evidence>
<keyword evidence="10 13" id="KW-0408">Iron</keyword>
<dbReference type="CDD" id="cd11069">
    <property type="entry name" value="CYP_FUM15-like"/>
    <property type="match status" value="1"/>
</dbReference>
<dbReference type="PANTHER" id="PTHR24305:SF166">
    <property type="entry name" value="CYTOCHROME P450 12A4, MITOCHONDRIAL-RELATED"/>
    <property type="match status" value="1"/>
</dbReference>
<dbReference type="GO" id="GO:0016020">
    <property type="term" value="C:membrane"/>
    <property type="evidence" value="ECO:0007669"/>
    <property type="project" value="UniProtKB-SubCell"/>
</dbReference>
<evidence type="ECO:0000256" key="10">
    <source>
        <dbReference type="ARBA" id="ARBA00023004"/>
    </source>
</evidence>
<keyword evidence="15" id="KW-1185">Reference proteome</keyword>
<keyword evidence="9" id="KW-0560">Oxidoreductase</keyword>
<dbReference type="GO" id="GO:0005506">
    <property type="term" value="F:iron ion binding"/>
    <property type="evidence" value="ECO:0007669"/>
    <property type="project" value="InterPro"/>
</dbReference>
<keyword evidence="5 13" id="KW-0349">Heme</keyword>
<dbReference type="InterPro" id="IPR036396">
    <property type="entry name" value="Cyt_P450_sf"/>
</dbReference>